<gene>
    <name evidence="1" type="ORF">ABT39_MTgene5546</name>
</gene>
<evidence type="ECO:0000313" key="1">
    <source>
        <dbReference type="EMBL" id="KUM47361.1"/>
    </source>
</evidence>
<dbReference type="AlphaFoldDB" id="A0A124GN12"/>
<sequence length="31" mass="3400">MGLGALVLRLNKQLELDMLQVDLLLECADAT</sequence>
<reference evidence="1" key="1">
    <citation type="journal article" date="2015" name="Genome Biol. Evol.">
        <title>Organellar Genomes of White Spruce (Picea glauca): Assembly and Annotation.</title>
        <authorList>
            <person name="Jackman S.D."/>
            <person name="Warren R.L."/>
            <person name="Gibb E.A."/>
            <person name="Vandervalk B.P."/>
            <person name="Mohamadi H."/>
            <person name="Chu J."/>
            <person name="Raymond A."/>
            <person name="Pleasance S."/>
            <person name="Coope R."/>
            <person name="Wildung M.R."/>
            <person name="Ritland C.E."/>
            <person name="Bousquet J."/>
            <person name="Jones S.J."/>
            <person name="Bohlmann J."/>
            <person name="Birol I."/>
        </authorList>
    </citation>
    <scope>NUCLEOTIDE SEQUENCE [LARGE SCALE GENOMIC DNA]</scope>
    <source>
        <tissue evidence="1">Flushing bud</tissue>
    </source>
</reference>
<comment type="caution">
    <text evidence="1">The sequence shown here is derived from an EMBL/GenBank/DDBJ whole genome shotgun (WGS) entry which is preliminary data.</text>
</comment>
<dbReference type="EMBL" id="LKAM01000007">
    <property type="protein sequence ID" value="KUM47361.1"/>
    <property type="molecule type" value="Genomic_DNA"/>
</dbReference>
<accession>A0A124GN12</accession>
<organism evidence="1">
    <name type="scientific">Picea glauca</name>
    <name type="common">White spruce</name>
    <name type="synonym">Pinus glauca</name>
    <dbReference type="NCBI Taxonomy" id="3330"/>
    <lineage>
        <taxon>Eukaryota</taxon>
        <taxon>Viridiplantae</taxon>
        <taxon>Streptophyta</taxon>
        <taxon>Embryophyta</taxon>
        <taxon>Tracheophyta</taxon>
        <taxon>Spermatophyta</taxon>
        <taxon>Pinopsida</taxon>
        <taxon>Pinidae</taxon>
        <taxon>Conifers I</taxon>
        <taxon>Pinales</taxon>
        <taxon>Pinaceae</taxon>
        <taxon>Picea</taxon>
    </lineage>
</organism>
<proteinExistence type="predicted"/>
<name>A0A124GN12_PICGL</name>
<protein>
    <submittedName>
        <fullName evidence="1">Uncharacterized protein</fullName>
    </submittedName>
</protein>
<geneLocation type="mitochondrion" evidence="1"/>
<keyword evidence="1" id="KW-0496">Mitochondrion</keyword>